<dbReference type="PROSITE" id="PS51740">
    <property type="entry name" value="SPOVT_ABRB"/>
    <property type="match status" value="1"/>
</dbReference>
<evidence type="ECO:0000313" key="3">
    <source>
        <dbReference type="EMBL" id="MFC1853207.1"/>
    </source>
</evidence>
<dbReference type="SUPFAM" id="SSF89447">
    <property type="entry name" value="AbrB/MazE/MraZ-like"/>
    <property type="match status" value="1"/>
</dbReference>
<gene>
    <name evidence="3" type="ORF">ACFL27_23665</name>
</gene>
<evidence type="ECO:0000259" key="2">
    <source>
        <dbReference type="PROSITE" id="PS51740"/>
    </source>
</evidence>
<reference evidence="3 4" key="1">
    <citation type="submission" date="2024-09" db="EMBL/GenBank/DDBJ databases">
        <title>Laminarin stimulates single cell rates of sulfate reduction while oxygen inhibits transcriptomic activity in coastal marine sediment.</title>
        <authorList>
            <person name="Lindsay M."/>
            <person name="Orcutt B."/>
            <person name="Emerson D."/>
            <person name="Stepanauskas R."/>
            <person name="D'Angelo T."/>
        </authorList>
    </citation>
    <scope>NUCLEOTIDE SEQUENCE [LARGE SCALE GENOMIC DNA]</scope>
    <source>
        <strain evidence="3">SAG AM-311-K15</strain>
    </source>
</reference>
<protein>
    <submittedName>
        <fullName evidence="3">AbrB/MazE/SpoVT family DNA-binding domain-containing protein</fullName>
    </submittedName>
</protein>
<dbReference type="NCBIfam" id="TIGR01439">
    <property type="entry name" value="lp_hng_hel_AbrB"/>
    <property type="match status" value="1"/>
</dbReference>
<comment type="caution">
    <text evidence="3">The sequence shown here is derived from an EMBL/GenBank/DDBJ whole genome shotgun (WGS) entry which is preliminary data.</text>
</comment>
<dbReference type="InterPro" id="IPR007159">
    <property type="entry name" value="SpoVT-AbrB_dom"/>
</dbReference>
<dbReference type="Pfam" id="PF04014">
    <property type="entry name" value="MazE_antitoxin"/>
    <property type="match status" value="1"/>
</dbReference>
<dbReference type="Proteomes" id="UP001594351">
    <property type="component" value="Unassembled WGS sequence"/>
</dbReference>
<keyword evidence="1 3" id="KW-0238">DNA-binding</keyword>
<dbReference type="GO" id="GO:0003677">
    <property type="term" value="F:DNA binding"/>
    <property type="evidence" value="ECO:0007669"/>
    <property type="project" value="UniProtKB-KW"/>
</dbReference>
<evidence type="ECO:0000256" key="1">
    <source>
        <dbReference type="PROSITE-ProRule" id="PRU01076"/>
    </source>
</evidence>
<proteinExistence type="predicted"/>
<dbReference type="Gene3D" id="2.10.260.10">
    <property type="match status" value="1"/>
</dbReference>
<name>A0ABV6Z441_UNCC1</name>
<keyword evidence="4" id="KW-1185">Reference proteome</keyword>
<feature type="domain" description="SpoVT-AbrB" evidence="2">
    <location>
        <begin position="2"/>
        <end position="47"/>
    </location>
</feature>
<sequence length="84" mass="9772">MAVIAKVGNRGQITIPRSIRRMMQLEKGDSIAFIKQNNDVFIYPLNKTLFDIRGIIPVKEPQNFTKIRQKVIQKRIRGKLHNAR</sequence>
<accession>A0ABV6Z441</accession>
<evidence type="ECO:0000313" key="4">
    <source>
        <dbReference type="Proteomes" id="UP001594351"/>
    </source>
</evidence>
<dbReference type="SMART" id="SM00966">
    <property type="entry name" value="SpoVT_AbrB"/>
    <property type="match status" value="1"/>
</dbReference>
<dbReference type="InterPro" id="IPR037914">
    <property type="entry name" value="SpoVT-AbrB_sf"/>
</dbReference>
<organism evidence="3 4">
    <name type="scientific">candidate division CSSED10-310 bacterium</name>
    <dbReference type="NCBI Taxonomy" id="2855610"/>
    <lineage>
        <taxon>Bacteria</taxon>
        <taxon>Bacteria division CSSED10-310</taxon>
    </lineage>
</organism>
<dbReference type="EMBL" id="JBHPBY010000446">
    <property type="protein sequence ID" value="MFC1853207.1"/>
    <property type="molecule type" value="Genomic_DNA"/>
</dbReference>